<organism evidence="9 10">
    <name type="scientific">Dethiosulfatibacter aminovorans DSM 17477</name>
    <dbReference type="NCBI Taxonomy" id="1121476"/>
    <lineage>
        <taxon>Bacteria</taxon>
        <taxon>Bacillati</taxon>
        <taxon>Bacillota</taxon>
        <taxon>Tissierellia</taxon>
        <taxon>Dethiosulfatibacter</taxon>
    </lineage>
</organism>
<name>A0A1M6F1T3_9FIRM</name>
<evidence type="ECO:0000313" key="9">
    <source>
        <dbReference type="EMBL" id="SHI91569.1"/>
    </source>
</evidence>
<dbReference type="FunFam" id="3.40.50.970:FF:000013">
    <property type="entry name" value="Pyruvate dehydrogenase E1 component subunit alpha"/>
    <property type="match status" value="1"/>
</dbReference>
<protein>
    <recommendedName>
        <fullName evidence="3 7">Pyruvate dehydrogenase E1 component subunit alpha</fullName>
        <ecNumber evidence="2 7">1.2.4.1</ecNumber>
    </recommendedName>
</protein>
<keyword evidence="5 7" id="KW-0786">Thiamine pyrophosphate</keyword>
<evidence type="ECO:0000259" key="8">
    <source>
        <dbReference type="Pfam" id="PF00676"/>
    </source>
</evidence>
<dbReference type="EMBL" id="FQZL01000008">
    <property type="protein sequence ID" value="SHI91569.1"/>
    <property type="molecule type" value="Genomic_DNA"/>
</dbReference>
<dbReference type="InterPro" id="IPR050642">
    <property type="entry name" value="PDH_E1_Alpha_Subunit"/>
</dbReference>
<proteinExistence type="predicted"/>
<reference evidence="9 10" key="1">
    <citation type="submission" date="2016-11" db="EMBL/GenBank/DDBJ databases">
        <authorList>
            <person name="Jaros S."/>
            <person name="Januszkiewicz K."/>
            <person name="Wedrychowicz H."/>
        </authorList>
    </citation>
    <scope>NUCLEOTIDE SEQUENCE [LARGE SCALE GENOMIC DNA]</scope>
    <source>
        <strain evidence="9 10">DSM 17477</strain>
    </source>
</reference>
<evidence type="ECO:0000256" key="2">
    <source>
        <dbReference type="ARBA" id="ARBA00012281"/>
    </source>
</evidence>
<comment type="subunit">
    <text evidence="7">Heterodimer of an alpha and a beta chain.</text>
</comment>
<comment type="catalytic activity">
    <reaction evidence="7">
        <text>N(6)-[(R)-lipoyl]-L-lysyl-[protein] + pyruvate + H(+) = N(6)-[(R)-S(8)-acetyldihydrolipoyl]-L-lysyl-[protein] + CO2</text>
        <dbReference type="Rhea" id="RHEA:19189"/>
        <dbReference type="Rhea" id="RHEA-COMP:10474"/>
        <dbReference type="Rhea" id="RHEA-COMP:10478"/>
        <dbReference type="ChEBI" id="CHEBI:15361"/>
        <dbReference type="ChEBI" id="CHEBI:15378"/>
        <dbReference type="ChEBI" id="CHEBI:16526"/>
        <dbReference type="ChEBI" id="CHEBI:83099"/>
        <dbReference type="ChEBI" id="CHEBI:83111"/>
        <dbReference type="EC" id="1.2.4.1"/>
    </reaction>
</comment>
<keyword evidence="6 7" id="KW-0670">Pyruvate</keyword>
<dbReference type="CDD" id="cd02000">
    <property type="entry name" value="TPP_E1_PDC_ADC_BCADC"/>
    <property type="match status" value="1"/>
</dbReference>
<dbReference type="EC" id="1.2.4.1" evidence="2 7"/>
<dbReference type="InterPro" id="IPR001017">
    <property type="entry name" value="DH_E1"/>
</dbReference>
<comment type="function">
    <text evidence="7">The pyruvate dehydrogenase complex catalyzes the overall conversion of pyruvate to acetyl-CoA and CO(2).</text>
</comment>
<dbReference type="InterPro" id="IPR017597">
    <property type="entry name" value="Pyrv_DH_E1_asu_subgrp-y"/>
</dbReference>
<evidence type="ECO:0000256" key="7">
    <source>
        <dbReference type="RuleBase" id="RU361139"/>
    </source>
</evidence>
<dbReference type="Proteomes" id="UP000184052">
    <property type="component" value="Unassembled WGS sequence"/>
</dbReference>
<accession>A0A1M6F1T3</accession>
<dbReference type="Pfam" id="PF00676">
    <property type="entry name" value="E1_dh"/>
    <property type="match status" value="1"/>
</dbReference>
<dbReference type="SUPFAM" id="SSF52518">
    <property type="entry name" value="Thiamin diphosphate-binding fold (THDP-binding)"/>
    <property type="match status" value="1"/>
</dbReference>
<evidence type="ECO:0000256" key="3">
    <source>
        <dbReference type="ARBA" id="ARBA00014159"/>
    </source>
</evidence>
<dbReference type="GO" id="GO:0004739">
    <property type="term" value="F:pyruvate dehydrogenase (acetyl-transferring) activity"/>
    <property type="evidence" value="ECO:0007669"/>
    <property type="project" value="UniProtKB-UniRule"/>
</dbReference>
<evidence type="ECO:0000256" key="5">
    <source>
        <dbReference type="ARBA" id="ARBA00023052"/>
    </source>
</evidence>
<feature type="domain" description="Dehydrogenase E1 component" evidence="8">
    <location>
        <begin position="14"/>
        <end position="310"/>
    </location>
</feature>
<evidence type="ECO:0000256" key="4">
    <source>
        <dbReference type="ARBA" id="ARBA00023002"/>
    </source>
</evidence>
<evidence type="ECO:0000313" key="10">
    <source>
        <dbReference type="Proteomes" id="UP000184052"/>
    </source>
</evidence>
<dbReference type="STRING" id="1121476.SAMN02745751_01320"/>
<dbReference type="PANTHER" id="PTHR11516">
    <property type="entry name" value="PYRUVATE DEHYDROGENASE E1 COMPONENT, ALPHA SUBUNIT BACTERIAL AND ORGANELLAR"/>
    <property type="match status" value="1"/>
</dbReference>
<evidence type="ECO:0000256" key="1">
    <source>
        <dbReference type="ARBA" id="ARBA00001964"/>
    </source>
</evidence>
<keyword evidence="10" id="KW-1185">Reference proteome</keyword>
<dbReference type="InterPro" id="IPR029061">
    <property type="entry name" value="THDP-binding"/>
</dbReference>
<dbReference type="Gene3D" id="3.40.50.970">
    <property type="match status" value="1"/>
</dbReference>
<sequence>MKLNNEKILSMYENMLRIRKFEEKAMGLFAEGLIPGFVHLYIGEEAVATGACANLNDDDFITSTHRGHGHIVSKGGDLKLMMAELFGKESGYCKGKGGSMHIADATRGILGANGIVGAGHNIATGAGLSCKYRGTEQVCICFFGDGSTNQSTFHEALNLSSIWKLPVIFICENNGYAISLSQERHQAIKDISDRAVAYNMPGVTVDGNDVFAVYEAVGEAVKRARKNQGPTLIECKTYRQRGHFEGDPAVYRTDEEVQEWMEKDPVKRMEAFILENSILNQKEIDEMHKKVEAVIDEAVDFARNSKDPAVESAVEDVYSDIVEEVRVR</sequence>
<dbReference type="AlphaFoldDB" id="A0A1M6F1T3"/>
<keyword evidence="4 7" id="KW-0560">Oxidoreductase</keyword>
<dbReference type="NCBIfam" id="TIGR03182">
    <property type="entry name" value="PDH_E1_alph_y"/>
    <property type="match status" value="1"/>
</dbReference>
<comment type="cofactor">
    <cofactor evidence="1 7">
        <name>thiamine diphosphate</name>
        <dbReference type="ChEBI" id="CHEBI:58937"/>
    </cofactor>
</comment>
<dbReference type="GO" id="GO:0006086">
    <property type="term" value="P:pyruvate decarboxylation to acetyl-CoA"/>
    <property type="evidence" value="ECO:0007669"/>
    <property type="project" value="InterPro"/>
</dbReference>
<gene>
    <name evidence="7" type="primary">pdhA</name>
    <name evidence="9" type="ORF">SAMN02745751_01320</name>
</gene>
<evidence type="ECO:0000256" key="6">
    <source>
        <dbReference type="ARBA" id="ARBA00023317"/>
    </source>
</evidence>
<dbReference type="PANTHER" id="PTHR11516:SF60">
    <property type="entry name" value="PYRUVATE DEHYDROGENASE E1 COMPONENT SUBUNIT ALPHA"/>
    <property type="match status" value="1"/>
</dbReference>